<organism evidence="1 2">
    <name type="scientific">Nonomuraea monospora</name>
    <dbReference type="NCBI Taxonomy" id="568818"/>
    <lineage>
        <taxon>Bacteria</taxon>
        <taxon>Bacillati</taxon>
        <taxon>Actinomycetota</taxon>
        <taxon>Actinomycetes</taxon>
        <taxon>Streptosporangiales</taxon>
        <taxon>Streptosporangiaceae</taxon>
        <taxon>Nonomuraea</taxon>
    </lineage>
</organism>
<comment type="caution">
    <text evidence="1">The sequence shown here is derived from an EMBL/GenBank/DDBJ whole genome shotgun (WGS) entry which is preliminary data.</text>
</comment>
<keyword evidence="2" id="KW-1185">Reference proteome</keyword>
<proteinExistence type="predicted"/>
<dbReference type="Proteomes" id="UP001499843">
    <property type="component" value="Unassembled WGS sequence"/>
</dbReference>
<gene>
    <name evidence="1" type="ORF">GCM10009850_111140</name>
</gene>
<sequence length="87" mass="9296">MIEAIVAAVGTRHGVFLRLCSIERLRLPGMRVFQWRRPPADFTRQDVARHALAVGAIDTGSDAIPAWAAVLGRPDRDGGGPAGPRPG</sequence>
<evidence type="ECO:0000313" key="1">
    <source>
        <dbReference type="EMBL" id="GAA2215646.1"/>
    </source>
</evidence>
<name>A0ABP5PZM3_9ACTN</name>
<dbReference type="EMBL" id="BAAAQX010000053">
    <property type="protein sequence ID" value="GAA2215646.1"/>
    <property type="molecule type" value="Genomic_DNA"/>
</dbReference>
<protein>
    <submittedName>
        <fullName evidence="1">Uncharacterized protein</fullName>
    </submittedName>
</protein>
<evidence type="ECO:0000313" key="2">
    <source>
        <dbReference type="Proteomes" id="UP001499843"/>
    </source>
</evidence>
<reference evidence="2" key="1">
    <citation type="journal article" date="2019" name="Int. J. Syst. Evol. Microbiol.">
        <title>The Global Catalogue of Microorganisms (GCM) 10K type strain sequencing project: providing services to taxonomists for standard genome sequencing and annotation.</title>
        <authorList>
            <consortium name="The Broad Institute Genomics Platform"/>
            <consortium name="The Broad Institute Genome Sequencing Center for Infectious Disease"/>
            <person name="Wu L."/>
            <person name="Ma J."/>
        </authorList>
    </citation>
    <scope>NUCLEOTIDE SEQUENCE [LARGE SCALE GENOMIC DNA]</scope>
    <source>
        <strain evidence="2">JCM 16114</strain>
    </source>
</reference>
<accession>A0ABP5PZM3</accession>